<keyword evidence="2" id="KW-1185">Reference proteome</keyword>
<dbReference type="AlphaFoldDB" id="A0A4R7CYU7"/>
<sequence length="468" mass="54496">MPNVTYITTIPLEENVYCCFQYKNCRVSTSSDLKPLGVDKVEDDIIGYFVISIDTLVKDFESVTDAAAHARPMFLIILDILSLFLDRPMTPFDTGYQTSFVTIKEEKAKKIETIFVIGEEDISNNLTNFLRQLNEVDSNKQKLFYSLMDRWRKAVYMQYVSEDSQEYNDEAVIAYFHVLELLAEEHSKELGLLIKEKIENSLIDIYGGIMQFEGNYLHSLITSKKQLNNQLILSDLPVAGKILYALGKLGLMSKRLKYFIGNWIKDRNNVAHGRRVYQDRIIFPVPPFFPNARINDYTLNTLRYLTAHVICVAIAGIDIYEERWEEEHNMLIPTPEEIRSFVSDNRHKELTNEQFVNGDLYKINPGSISWYLVDKKIKHQEGISVLRDFLMNIDLNDSDQVHQIVIAAVILADFVDEELRAICELVIVEAYKNRWHPFINLRELLSFLEYNNHTPKFFENMIIDKKVR</sequence>
<comment type="caution">
    <text evidence="1">The sequence shown here is derived from an EMBL/GenBank/DDBJ whole genome shotgun (WGS) entry which is preliminary data.</text>
</comment>
<gene>
    <name evidence="1" type="ORF">B0I21_105251</name>
</gene>
<protein>
    <recommendedName>
        <fullName evidence="3">Apea-like HEPN domain-containing protein</fullName>
    </recommendedName>
</protein>
<evidence type="ECO:0000313" key="1">
    <source>
        <dbReference type="EMBL" id="TDS13117.1"/>
    </source>
</evidence>
<evidence type="ECO:0000313" key="2">
    <source>
        <dbReference type="Proteomes" id="UP000294752"/>
    </source>
</evidence>
<dbReference type="RefSeq" id="WP_133640610.1">
    <property type="nucleotide sequence ID" value="NZ_SNZV01000005.1"/>
</dbReference>
<dbReference type="OrthoDB" id="1488847at2"/>
<accession>A0A4R7CYU7</accession>
<organism evidence="1 2">
    <name type="scientific">Sphingobacterium paludis</name>
    <dbReference type="NCBI Taxonomy" id="1476465"/>
    <lineage>
        <taxon>Bacteria</taxon>
        <taxon>Pseudomonadati</taxon>
        <taxon>Bacteroidota</taxon>
        <taxon>Sphingobacteriia</taxon>
        <taxon>Sphingobacteriales</taxon>
        <taxon>Sphingobacteriaceae</taxon>
        <taxon>Sphingobacterium</taxon>
    </lineage>
</organism>
<dbReference type="Proteomes" id="UP000294752">
    <property type="component" value="Unassembled WGS sequence"/>
</dbReference>
<reference evidence="1 2" key="1">
    <citation type="submission" date="2019-03" db="EMBL/GenBank/DDBJ databases">
        <title>Genomic Encyclopedia of Type Strains, Phase III (KMG-III): the genomes of soil and plant-associated and newly described type strains.</title>
        <authorList>
            <person name="Whitman W."/>
        </authorList>
    </citation>
    <scope>NUCLEOTIDE SEQUENCE [LARGE SCALE GENOMIC DNA]</scope>
    <source>
        <strain evidence="1 2">CGMCC 1.12801</strain>
    </source>
</reference>
<evidence type="ECO:0008006" key="3">
    <source>
        <dbReference type="Google" id="ProtNLM"/>
    </source>
</evidence>
<proteinExistence type="predicted"/>
<dbReference type="EMBL" id="SNZV01000005">
    <property type="protein sequence ID" value="TDS13117.1"/>
    <property type="molecule type" value="Genomic_DNA"/>
</dbReference>
<name>A0A4R7CYU7_9SPHI</name>